<evidence type="ECO:0000313" key="3">
    <source>
        <dbReference type="Proteomes" id="UP000523139"/>
    </source>
</evidence>
<dbReference type="EMBL" id="JABAHY010000021">
    <property type="protein sequence ID" value="NLS11065.1"/>
    <property type="molecule type" value="Genomic_DNA"/>
</dbReference>
<reference evidence="2 3" key="1">
    <citation type="submission" date="2020-04" db="EMBL/GenBank/DDBJ databases">
        <title>Nesterenkonia sp. nov., isolated from marine sediment.</title>
        <authorList>
            <person name="Zhang G."/>
        </authorList>
    </citation>
    <scope>NUCLEOTIDE SEQUENCE [LARGE SCALE GENOMIC DNA]</scope>
    <source>
        <strain evidence="2 3">MY13</strain>
    </source>
</reference>
<dbReference type="Proteomes" id="UP000523139">
    <property type="component" value="Unassembled WGS sequence"/>
</dbReference>
<comment type="caution">
    <text evidence="2">The sequence shown here is derived from an EMBL/GenBank/DDBJ whole genome shotgun (WGS) entry which is preliminary data.</text>
</comment>
<dbReference type="InterPro" id="IPR002575">
    <property type="entry name" value="Aminoglycoside_PTrfase"/>
</dbReference>
<feature type="domain" description="Aminoglycoside phosphotransferase" evidence="1">
    <location>
        <begin position="13"/>
        <end position="200"/>
    </location>
</feature>
<sequence length="260" mass="29551">MVEKKTRKPLEIELVRFLQDYQPHDAALRQVFPMVHWADEQDGFMTYVMEYVPGSWDRRRSNILEVFDLVLENLMDLEAIGKSYDLSTVLPDTRGDFDRLLAELVEDPDFRPVKRRLRAYRGLCQELAAHRTVLAHNDIWGANIAVPTGSTTSRLIDIGRVAKNYVGADLIHFRRHYGEDKKLWAELVSKYARAFGESPEQVETGAIAYAAQREIESQLRLRDRGIKLKTGRLSSLLSALPLNLSEGSDHSPDSGPCLAV</sequence>
<dbReference type="Pfam" id="PF01636">
    <property type="entry name" value="APH"/>
    <property type="match status" value="1"/>
</dbReference>
<protein>
    <recommendedName>
        <fullName evidence="1">Aminoglycoside phosphotransferase domain-containing protein</fullName>
    </recommendedName>
</protein>
<dbReference type="RefSeq" id="WP_168888550.1">
    <property type="nucleotide sequence ID" value="NZ_JABAHY010000021.1"/>
</dbReference>
<name>A0A7X8YF14_9MICC</name>
<dbReference type="SUPFAM" id="SSF56112">
    <property type="entry name" value="Protein kinase-like (PK-like)"/>
    <property type="match status" value="1"/>
</dbReference>
<gene>
    <name evidence="2" type="ORF">HGQ17_13885</name>
</gene>
<keyword evidence="3" id="KW-1185">Reference proteome</keyword>
<proteinExistence type="predicted"/>
<accession>A0A7X8YF14</accession>
<evidence type="ECO:0000313" key="2">
    <source>
        <dbReference type="EMBL" id="NLS11065.1"/>
    </source>
</evidence>
<evidence type="ECO:0000259" key="1">
    <source>
        <dbReference type="Pfam" id="PF01636"/>
    </source>
</evidence>
<organism evidence="2 3">
    <name type="scientific">Nesterenkonia sedimenti</name>
    <dbReference type="NCBI Taxonomy" id="1463632"/>
    <lineage>
        <taxon>Bacteria</taxon>
        <taxon>Bacillati</taxon>
        <taxon>Actinomycetota</taxon>
        <taxon>Actinomycetes</taxon>
        <taxon>Micrococcales</taxon>
        <taxon>Micrococcaceae</taxon>
        <taxon>Nesterenkonia</taxon>
    </lineage>
</organism>
<dbReference type="AlphaFoldDB" id="A0A7X8YF14"/>
<dbReference type="InterPro" id="IPR011009">
    <property type="entry name" value="Kinase-like_dom_sf"/>
</dbReference>